<dbReference type="Gene3D" id="1.20.120.1560">
    <property type="match status" value="2"/>
</dbReference>
<dbReference type="EMBL" id="HBEO01002096">
    <property type="protein sequence ID" value="CAD8467687.1"/>
    <property type="molecule type" value="Transcribed_RNA"/>
</dbReference>
<dbReference type="InterPro" id="IPR052725">
    <property type="entry name" value="GS_Type-3"/>
</dbReference>
<name>A0A7S0DXQ8_9CRYP</name>
<dbReference type="AlphaFoldDB" id="A0A7S0DXQ8"/>
<dbReference type="Gene3D" id="3.30.590.10">
    <property type="entry name" value="Glutamine synthetase/guanido kinase, catalytic domain"/>
    <property type="match status" value="1"/>
</dbReference>
<dbReference type="PROSITE" id="PS51987">
    <property type="entry name" value="GS_CATALYTIC"/>
    <property type="match status" value="1"/>
</dbReference>
<gene>
    <name evidence="4" type="ORF">HPHI1048_LOCUS1515</name>
</gene>
<dbReference type="InterPro" id="IPR014746">
    <property type="entry name" value="Gln_synth/guanido_kin_cat_dom"/>
</dbReference>
<dbReference type="InterPro" id="IPR040577">
    <property type="entry name" value="Gln-synt_C"/>
</dbReference>
<evidence type="ECO:0000256" key="1">
    <source>
        <dbReference type="PROSITE-ProRule" id="PRU01331"/>
    </source>
</evidence>
<evidence type="ECO:0000256" key="2">
    <source>
        <dbReference type="RuleBase" id="RU000384"/>
    </source>
</evidence>
<dbReference type="InterPro" id="IPR008146">
    <property type="entry name" value="Gln_synth_cat_dom"/>
</dbReference>
<sequence length="697" mass="76842">MALALRAASRVQNMGARSMSSSWDAQFGSKVFTGAVADKYLKKQGESAALLSDPSWVETKADKVAAAVMEWGRDNEANVYTHWFQPLGANGVRHGMTGQVHNYFFTFGKDGKPNYKFDGETMVKGETDGSSYPNGGLRATHTAGGYTIIDPSSPIFIRGDTVHIPCVFISWTGHALDEKTPLLRAEQALNKEGTRFLKNLGYEVGGVQSNIGLEQEFFLVPRDAFARRLDLQMTGRTVIGRQAPRGQEMCDHYFAPLNQHALECIKAMQEEAFLLGIPLKTRHREVAPNQYEMAPYFGHCTSQIDQNLMAMQICDEVASRFGLACLFQEKPFAGINGSGKHNNWSLGTKEGINLLNANQIAKASGKKEIFPVLMAALVSAVDKHGDLMRSAIASPGNDFRLGACEAPPAIISTYLGESLTKFLDEFRKGTADNYAPPKKMLKSGVDIVPDFEVPAEDRNRTSPFPYGGHRFEFRAVGSAQNVSMVNTVLCAITADALREFSDKIEAGQKPVDVAKQALDKHWRVIFNGNGYDPAWKEEANKRGIWRIDNGVDAMGKLTDDKNVKLFGGLGIMSKEELAARRDVNYTHYVGMVEMEALALLDMLRQQIIPAMKEAALDCNSLEAAHKAVRKGLDAVHHEEDLAKKAQLARSLRLEIMDEARQACDAAEEICPAHLWPIATYKELLFLDQNQDANGATL</sequence>
<dbReference type="Pfam" id="PF18318">
    <property type="entry name" value="Gln-synt_C-ter"/>
    <property type="match status" value="1"/>
</dbReference>
<evidence type="ECO:0000259" key="3">
    <source>
        <dbReference type="PROSITE" id="PS51987"/>
    </source>
</evidence>
<dbReference type="PANTHER" id="PTHR42974:SF1">
    <property type="entry name" value="TYPE-3 GLUTAMINE SYNTHETASE"/>
    <property type="match status" value="1"/>
</dbReference>
<dbReference type="PANTHER" id="PTHR42974">
    <property type="entry name" value="GLUTAMINE SYNTHETASE"/>
    <property type="match status" value="1"/>
</dbReference>
<dbReference type="Pfam" id="PF00120">
    <property type="entry name" value="Gln-synt_C"/>
    <property type="match status" value="1"/>
</dbReference>
<dbReference type="GO" id="GO:0004356">
    <property type="term" value="F:glutamine synthetase activity"/>
    <property type="evidence" value="ECO:0007669"/>
    <property type="project" value="InterPro"/>
</dbReference>
<dbReference type="SMART" id="SM01230">
    <property type="entry name" value="Gln-synt_C"/>
    <property type="match status" value="1"/>
</dbReference>
<dbReference type="InterPro" id="IPR022147">
    <property type="entry name" value="GSIII_N"/>
</dbReference>
<dbReference type="SUPFAM" id="SSF55931">
    <property type="entry name" value="Glutamine synthetase/guanido kinase"/>
    <property type="match status" value="1"/>
</dbReference>
<protein>
    <recommendedName>
        <fullName evidence="3">GS catalytic domain-containing protein</fullName>
    </recommendedName>
</protein>
<dbReference type="Pfam" id="PF12437">
    <property type="entry name" value="GSIII_N"/>
    <property type="match status" value="1"/>
</dbReference>
<dbReference type="InterPro" id="IPR027303">
    <property type="entry name" value="Gln_synth_gly_rich_site"/>
</dbReference>
<proteinExistence type="inferred from homology"/>
<feature type="domain" description="GS catalytic" evidence="3">
    <location>
        <begin position="178"/>
        <end position="607"/>
    </location>
</feature>
<reference evidence="4" key="1">
    <citation type="submission" date="2021-01" db="EMBL/GenBank/DDBJ databases">
        <authorList>
            <person name="Corre E."/>
            <person name="Pelletier E."/>
            <person name="Niang G."/>
            <person name="Scheremetjew M."/>
            <person name="Finn R."/>
            <person name="Kale V."/>
            <person name="Holt S."/>
            <person name="Cochrane G."/>
            <person name="Meng A."/>
            <person name="Brown T."/>
            <person name="Cohen L."/>
        </authorList>
    </citation>
    <scope>NUCLEOTIDE SEQUENCE</scope>
    <source>
        <strain evidence="4">CCMP325</strain>
    </source>
</reference>
<comment type="similarity">
    <text evidence="1 2">Belongs to the glutamine synthetase family.</text>
</comment>
<dbReference type="PROSITE" id="PS00181">
    <property type="entry name" value="GLNA_ATP"/>
    <property type="match status" value="1"/>
</dbReference>
<organism evidence="4">
    <name type="scientific">Hanusia phi</name>
    <dbReference type="NCBI Taxonomy" id="3032"/>
    <lineage>
        <taxon>Eukaryota</taxon>
        <taxon>Cryptophyceae</taxon>
        <taxon>Pyrenomonadales</taxon>
        <taxon>Geminigeraceae</taxon>
        <taxon>Hanusia</taxon>
    </lineage>
</organism>
<evidence type="ECO:0000313" key="4">
    <source>
        <dbReference type="EMBL" id="CAD8467687.1"/>
    </source>
</evidence>
<accession>A0A7S0DXQ8</accession>